<dbReference type="EnsemblPlants" id="Pp3c1_26700V3.2">
    <property type="protein sequence ID" value="Pp3c1_26700V3.2"/>
    <property type="gene ID" value="Pp3c1_26700"/>
</dbReference>
<evidence type="ECO:0000256" key="2">
    <source>
        <dbReference type="SAM" id="Coils"/>
    </source>
</evidence>
<feature type="compositionally biased region" description="Low complexity" evidence="3">
    <location>
        <begin position="22"/>
        <end position="35"/>
    </location>
</feature>
<dbReference type="OrthoDB" id="422005at2759"/>
<protein>
    <recommendedName>
        <fullName evidence="4">CCHC-type domain-containing protein</fullName>
    </recommendedName>
</protein>
<dbReference type="InterPro" id="IPR051714">
    <property type="entry name" value="Znf_CCHC_NABP"/>
</dbReference>
<dbReference type="Pfam" id="PF06273">
    <property type="entry name" value="eIF-4B"/>
    <property type="match status" value="1"/>
</dbReference>
<dbReference type="EMBL" id="ABEU02000001">
    <property type="protein sequence ID" value="PNR62792.1"/>
    <property type="molecule type" value="Genomic_DNA"/>
</dbReference>
<dbReference type="PaxDb" id="3218-PP1S21_136V6.1"/>
<dbReference type="InterPro" id="IPR036875">
    <property type="entry name" value="Znf_CCHC_sf"/>
</dbReference>
<keyword evidence="7" id="KW-1185">Reference proteome</keyword>
<keyword evidence="1" id="KW-0863">Zinc-finger</keyword>
<dbReference type="Proteomes" id="UP000006727">
    <property type="component" value="Chromosome 1"/>
</dbReference>
<reference evidence="6" key="3">
    <citation type="submission" date="2020-12" db="UniProtKB">
        <authorList>
            <consortium name="EnsemblPlants"/>
        </authorList>
    </citation>
    <scope>IDENTIFICATION</scope>
</reference>
<dbReference type="SMART" id="SM00343">
    <property type="entry name" value="ZnF_C2HC"/>
    <property type="match status" value="2"/>
</dbReference>
<sequence>MMSYTEEDTAGRPKLSLQPRGSASDIASSSPAKSSRPNPFGAARPREQVIAERTGKKEQEILKEQAAKEWKKNIVLTEQQREEKKAAEAELSFARSELVKEVDPTKSKALREEVNLMEKKLDELLASFEEIAVQTAQSGGSRRPRREDERPPAAVGSAYGSSEPEGYSNFSRSRERDGIRGSSYGDTWGGVKGGNKGQEGCYNCREVGHFSRECPNPVGSRGGAGAYGGNFGGGGGGRPCYTCGQEGHMARECPQGANVGGYGSRGAGGGSSYGGAYGGGGYGGGYGGGGTYDDTTQYGASQGGGYGAGSYDDRRYSSGGRSGNYNQSW</sequence>
<proteinExistence type="predicted"/>
<evidence type="ECO:0000256" key="1">
    <source>
        <dbReference type="PROSITE-ProRule" id="PRU00047"/>
    </source>
</evidence>
<name>A0A2K1L9T6_PHYPA</name>
<dbReference type="OMA" id="QHQSSWT"/>
<reference evidence="5 7" key="1">
    <citation type="journal article" date="2008" name="Science">
        <title>The Physcomitrella genome reveals evolutionary insights into the conquest of land by plants.</title>
        <authorList>
            <person name="Rensing S."/>
            <person name="Lang D."/>
            <person name="Zimmer A."/>
            <person name="Terry A."/>
            <person name="Salamov A."/>
            <person name="Shapiro H."/>
            <person name="Nishiyama T."/>
            <person name="Perroud P.-F."/>
            <person name="Lindquist E."/>
            <person name="Kamisugi Y."/>
            <person name="Tanahashi T."/>
            <person name="Sakakibara K."/>
            <person name="Fujita T."/>
            <person name="Oishi K."/>
            <person name="Shin-I T."/>
            <person name="Kuroki Y."/>
            <person name="Toyoda A."/>
            <person name="Suzuki Y."/>
            <person name="Hashimoto A."/>
            <person name="Yamaguchi K."/>
            <person name="Sugano A."/>
            <person name="Kohara Y."/>
            <person name="Fujiyama A."/>
            <person name="Anterola A."/>
            <person name="Aoki S."/>
            <person name="Ashton N."/>
            <person name="Barbazuk W.B."/>
            <person name="Barker E."/>
            <person name="Bennetzen J."/>
            <person name="Bezanilla M."/>
            <person name="Blankenship R."/>
            <person name="Cho S.H."/>
            <person name="Dutcher S."/>
            <person name="Estelle M."/>
            <person name="Fawcett J.A."/>
            <person name="Gundlach H."/>
            <person name="Hanada K."/>
            <person name="Heyl A."/>
            <person name="Hicks K.A."/>
            <person name="Hugh J."/>
            <person name="Lohr M."/>
            <person name="Mayer K."/>
            <person name="Melkozernov A."/>
            <person name="Murata T."/>
            <person name="Nelson D."/>
            <person name="Pils B."/>
            <person name="Prigge M."/>
            <person name="Reiss B."/>
            <person name="Renner T."/>
            <person name="Rombauts S."/>
            <person name="Rushton P."/>
            <person name="Sanderfoot A."/>
            <person name="Schween G."/>
            <person name="Shiu S.-H."/>
            <person name="Stueber K."/>
            <person name="Theodoulou F.L."/>
            <person name="Tu H."/>
            <person name="Van de Peer Y."/>
            <person name="Verrier P.J."/>
            <person name="Waters E."/>
            <person name="Wood A."/>
            <person name="Yang L."/>
            <person name="Cove D."/>
            <person name="Cuming A."/>
            <person name="Hasebe M."/>
            <person name="Lucas S."/>
            <person name="Mishler D.B."/>
            <person name="Reski R."/>
            <person name="Grigoriev I."/>
            <person name="Quatrano R.S."/>
            <person name="Boore J.L."/>
        </authorList>
    </citation>
    <scope>NUCLEOTIDE SEQUENCE [LARGE SCALE GENOMIC DNA]</scope>
    <source>
        <strain evidence="6 7">cv. Gransden 2004</strain>
    </source>
</reference>
<keyword evidence="1" id="KW-0479">Metal-binding</keyword>
<keyword evidence="1" id="KW-0862">Zinc</keyword>
<dbReference type="AlphaFoldDB" id="A0A2K1L9T6"/>
<feature type="coiled-coil region" evidence="2">
    <location>
        <begin position="67"/>
        <end position="127"/>
    </location>
</feature>
<evidence type="ECO:0000259" key="4">
    <source>
        <dbReference type="PROSITE" id="PS50158"/>
    </source>
</evidence>
<organism evidence="5">
    <name type="scientific">Physcomitrium patens</name>
    <name type="common">Spreading-leaved earth moss</name>
    <name type="synonym">Physcomitrella patens</name>
    <dbReference type="NCBI Taxonomy" id="3218"/>
    <lineage>
        <taxon>Eukaryota</taxon>
        <taxon>Viridiplantae</taxon>
        <taxon>Streptophyta</taxon>
        <taxon>Embryophyta</taxon>
        <taxon>Bryophyta</taxon>
        <taxon>Bryophytina</taxon>
        <taxon>Bryopsida</taxon>
        <taxon>Funariidae</taxon>
        <taxon>Funariales</taxon>
        <taxon>Funariaceae</taxon>
        <taxon>Physcomitrium</taxon>
    </lineage>
</organism>
<feature type="compositionally biased region" description="Basic and acidic residues" evidence="3">
    <location>
        <begin position="44"/>
        <end position="58"/>
    </location>
</feature>
<evidence type="ECO:0000256" key="3">
    <source>
        <dbReference type="SAM" id="MobiDB-lite"/>
    </source>
</evidence>
<dbReference type="PANTHER" id="PTHR23002">
    <property type="entry name" value="ZINC FINGER CCHC DOMAIN CONTAINING PROTEIN"/>
    <property type="match status" value="1"/>
</dbReference>
<feature type="region of interest" description="Disordered" evidence="3">
    <location>
        <begin position="135"/>
        <end position="191"/>
    </location>
</feature>
<dbReference type="PROSITE" id="PS50158">
    <property type="entry name" value="ZF_CCHC"/>
    <property type="match status" value="2"/>
</dbReference>
<dbReference type="KEGG" id="ppp:112278658"/>
<feature type="region of interest" description="Disordered" evidence="3">
    <location>
        <begin position="293"/>
        <end position="329"/>
    </location>
</feature>
<feature type="domain" description="CCHC-type" evidence="4">
    <location>
        <begin position="201"/>
        <end position="216"/>
    </location>
</feature>
<dbReference type="STRING" id="3218.A0A2K1L9T6"/>
<dbReference type="EnsemblPlants" id="Pp3c1_26700V3.1">
    <property type="protein sequence ID" value="Pp3c1_26700V3.1"/>
    <property type="gene ID" value="Pp3c1_26700"/>
</dbReference>
<dbReference type="Gramene" id="Pp3c1_26700V3.1">
    <property type="protein sequence ID" value="Pp3c1_26700V3.1"/>
    <property type="gene ID" value="Pp3c1_26700"/>
</dbReference>
<evidence type="ECO:0000313" key="5">
    <source>
        <dbReference type="EMBL" id="PNR62792.1"/>
    </source>
</evidence>
<reference evidence="5 7" key="2">
    <citation type="journal article" date="2018" name="Plant J.">
        <title>The Physcomitrella patens chromosome-scale assembly reveals moss genome structure and evolution.</title>
        <authorList>
            <person name="Lang D."/>
            <person name="Ullrich K.K."/>
            <person name="Murat F."/>
            <person name="Fuchs J."/>
            <person name="Jenkins J."/>
            <person name="Haas F.B."/>
            <person name="Piednoel M."/>
            <person name="Gundlach H."/>
            <person name="Van Bel M."/>
            <person name="Meyberg R."/>
            <person name="Vives C."/>
            <person name="Morata J."/>
            <person name="Symeonidi A."/>
            <person name="Hiss M."/>
            <person name="Muchero W."/>
            <person name="Kamisugi Y."/>
            <person name="Saleh O."/>
            <person name="Blanc G."/>
            <person name="Decker E.L."/>
            <person name="van Gessel N."/>
            <person name="Grimwood J."/>
            <person name="Hayes R.D."/>
            <person name="Graham S.W."/>
            <person name="Gunter L.E."/>
            <person name="McDaniel S.F."/>
            <person name="Hoernstein S.N.W."/>
            <person name="Larsson A."/>
            <person name="Li F.W."/>
            <person name="Perroud P.F."/>
            <person name="Phillips J."/>
            <person name="Ranjan P."/>
            <person name="Rokshar D.S."/>
            <person name="Rothfels C.J."/>
            <person name="Schneider L."/>
            <person name="Shu S."/>
            <person name="Stevenson D.W."/>
            <person name="Thummler F."/>
            <person name="Tillich M."/>
            <person name="Villarreal Aguilar J.C."/>
            <person name="Widiez T."/>
            <person name="Wong G.K."/>
            <person name="Wymore A."/>
            <person name="Zhang Y."/>
            <person name="Zimmer A.D."/>
            <person name="Quatrano R.S."/>
            <person name="Mayer K.F.X."/>
            <person name="Goodstein D."/>
            <person name="Casacuberta J.M."/>
            <person name="Vandepoele K."/>
            <person name="Reski R."/>
            <person name="Cuming A.C."/>
            <person name="Tuskan G.A."/>
            <person name="Maumus F."/>
            <person name="Salse J."/>
            <person name="Schmutz J."/>
            <person name="Rensing S.A."/>
        </authorList>
    </citation>
    <scope>NUCLEOTIDE SEQUENCE [LARGE SCALE GENOMIC DNA]</scope>
    <source>
        <strain evidence="6 7">cv. Gransden 2004</strain>
    </source>
</reference>
<keyword evidence="2" id="KW-0175">Coiled coil</keyword>
<accession>A0A2K1L9T6</accession>
<dbReference type="Gene3D" id="4.10.60.10">
    <property type="entry name" value="Zinc finger, CCHC-type"/>
    <property type="match status" value="2"/>
</dbReference>
<evidence type="ECO:0000313" key="7">
    <source>
        <dbReference type="Proteomes" id="UP000006727"/>
    </source>
</evidence>
<dbReference type="RefSeq" id="XP_024368088.1">
    <property type="nucleotide sequence ID" value="XM_024512320.2"/>
</dbReference>
<gene>
    <name evidence="6" type="primary">LOC112278658</name>
    <name evidence="5" type="ORF">PHYPA_001216</name>
</gene>
<dbReference type="SUPFAM" id="SSF57756">
    <property type="entry name" value="Retrovirus zinc finger-like domains"/>
    <property type="match status" value="2"/>
</dbReference>
<dbReference type="InterPro" id="IPR001878">
    <property type="entry name" value="Znf_CCHC"/>
</dbReference>
<feature type="domain" description="CCHC-type" evidence="4">
    <location>
        <begin position="240"/>
        <end position="255"/>
    </location>
</feature>
<dbReference type="GO" id="GO:0008270">
    <property type="term" value="F:zinc ion binding"/>
    <property type="evidence" value="ECO:0007669"/>
    <property type="project" value="UniProtKB-KW"/>
</dbReference>
<dbReference type="InterPro" id="IPR010433">
    <property type="entry name" value="EIF-4B_pln"/>
</dbReference>
<dbReference type="Pfam" id="PF00098">
    <property type="entry name" value="zf-CCHC"/>
    <property type="match status" value="2"/>
</dbReference>
<dbReference type="GeneID" id="112278658"/>
<dbReference type="Gramene" id="Pp3c1_26700V3.2">
    <property type="protein sequence ID" value="Pp3c1_26700V3.2"/>
    <property type="gene ID" value="Pp3c1_26700"/>
</dbReference>
<feature type="region of interest" description="Disordered" evidence="3">
    <location>
        <begin position="1"/>
        <end position="58"/>
    </location>
</feature>
<evidence type="ECO:0000313" key="6">
    <source>
        <dbReference type="EnsemblPlants" id="Pp3c1_26700V3.1"/>
    </source>
</evidence>
<dbReference type="GO" id="GO:0003676">
    <property type="term" value="F:nucleic acid binding"/>
    <property type="evidence" value="ECO:0007669"/>
    <property type="project" value="InterPro"/>
</dbReference>
<dbReference type="GO" id="GO:0003743">
    <property type="term" value="F:translation initiation factor activity"/>
    <property type="evidence" value="ECO:0007669"/>
    <property type="project" value="InterPro"/>
</dbReference>